<keyword evidence="1" id="KW-0812">Transmembrane</keyword>
<dbReference type="EMBL" id="WBSZ01000078">
    <property type="protein sequence ID" value="KAB2528635.1"/>
    <property type="molecule type" value="Genomic_DNA"/>
</dbReference>
<dbReference type="Pfam" id="PF13064">
    <property type="entry name" value="DUF3927"/>
    <property type="match status" value="1"/>
</dbReference>
<dbReference type="RefSeq" id="WP_017384388.1">
    <property type="nucleotide sequence ID" value="NZ_AMGJ01000042.1"/>
</dbReference>
<dbReference type="Proteomes" id="UP000476281">
    <property type="component" value="Unassembled WGS sequence"/>
</dbReference>
<organism evidence="2 3">
    <name type="scientific">Enterobacter hormaechei</name>
    <dbReference type="NCBI Taxonomy" id="158836"/>
    <lineage>
        <taxon>Bacteria</taxon>
        <taxon>Pseudomonadati</taxon>
        <taxon>Pseudomonadota</taxon>
        <taxon>Gammaproteobacteria</taxon>
        <taxon>Enterobacterales</taxon>
        <taxon>Enterobacteriaceae</taxon>
        <taxon>Enterobacter</taxon>
        <taxon>Enterobacter cloacae complex</taxon>
    </lineage>
</organism>
<accession>A0A6H3R3F9</accession>
<keyword evidence="1" id="KW-1133">Transmembrane helix</keyword>
<accession>A0A156WMC0</accession>
<comment type="caution">
    <text evidence="2">The sequence shown here is derived from an EMBL/GenBank/DDBJ whole genome shotgun (WGS) entry which is preliminary data.</text>
</comment>
<evidence type="ECO:0000313" key="3">
    <source>
        <dbReference type="Proteomes" id="UP000476281"/>
    </source>
</evidence>
<feature type="transmembrane region" description="Helical" evidence="1">
    <location>
        <begin position="29"/>
        <end position="47"/>
    </location>
</feature>
<keyword evidence="1" id="KW-0472">Membrane</keyword>
<dbReference type="AlphaFoldDB" id="A0A156WMC0"/>
<name>A0A156WMC0_9ENTR</name>
<sequence length="51" mass="5509">MIGKLRWVAAGVLMFLVVAIDFTSKMMSILADGVLVAGVIALLWPLFKSSK</sequence>
<protein>
    <submittedName>
        <fullName evidence="2">DUF3927 domain-containing protein</fullName>
    </submittedName>
</protein>
<gene>
    <name evidence="2" type="ORF">F9C29_04850</name>
</gene>
<evidence type="ECO:0000313" key="2">
    <source>
        <dbReference type="EMBL" id="KAB2528635.1"/>
    </source>
</evidence>
<reference evidence="2 3" key="1">
    <citation type="submission" date="2019-09" db="EMBL/GenBank/DDBJ databases">
        <title>Reversal of blaTEM antimicrobial resistance by CRISPR-Cas9 in clinical E. coli and other Enterobacteriaceae strains.</title>
        <authorList>
            <person name="Tagliaferri T."/>
            <person name="Guimaraes N."/>
            <person name="Pereira M."/>
            <person name="Felicori L."/>
            <person name="Horz H.-P."/>
            <person name="Santos S."/>
            <person name="Mendes T."/>
        </authorList>
    </citation>
    <scope>NUCLEOTIDE SEQUENCE [LARGE SCALE GENOMIC DNA]</scope>
    <source>
        <strain evidence="2 3">E2_blaTEM_MG</strain>
    </source>
</reference>
<proteinExistence type="predicted"/>
<dbReference type="InterPro" id="IPR025169">
    <property type="entry name" value="DUF3927"/>
</dbReference>
<evidence type="ECO:0000256" key="1">
    <source>
        <dbReference type="SAM" id="Phobius"/>
    </source>
</evidence>